<keyword evidence="4 6" id="KW-0067">ATP-binding</keyword>
<dbReference type="InterPro" id="IPR027417">
    <property type="entry name" value="P-loop_NTPase"/>
</dbReference>
<feature type="binding site" evidence="6">
    <location>
        <begin position="85"/>
        <end position="92"/>
    </location>
    <ligand>
        <name>ATP</name>
        <dbReference type="ChEBI" id="CHEBI:30616"/>
    </ligand>
</feature>
<organism evidence="11">
    <name type="scientific">Arcella intermedia</name>
    <dbReference type="NCBI Taxonomy" id="1963864"/>
    <lineage>
        <taxon>Eukaryota</taxon>
        <taxon>Amoebozoa</taxon>
        <taxon>Tubulinea</taxon>
        <taxon>Elardia</taxon>
        <taxon>Arcellinida</taxon>
        <taxon>Sphaerothecina</taxon>
        <taxon>Arcellidae</taxon>
        <taxon>Arcella</taxon>
    </lineage>
</organism>
<feature type="region of interest" description="Disordered" evidence="9">
    <location>
        <begin position="385"/>
        <end position="409"/>
    </location>
</feature>
<feature type="compositionally biased region" description="Polar residues" evidence="9">
    <location>
        <begin position="596"/>
        <end position="606"/>
    </location>
</feature>
<protein>
    <recommendedName>
        <fullName evidence="7">Kinesin-like protein</fullName>
    </recommendedName>
</protein>
<dbReference type="SMART" id="SM00129">
    <property type="entry name" value="KISc"/>
    <property type="match status" value="1"/>
</dbReference>
<feature type="coiled-coil region" evidence="8">
    <location>
        <begin position="443"/>
        <end position="477"/>
    </location>
</feature>
<dbReference type="PANTHER" id="PTHR24115:SF1008">
    <property type="entry name" value="KINESIN-LIKE PROTEIN SUBITO"/>
    <property type="match status" value="1"/>
</dbReference>
<feature type="compositionally biased region" description="Polar residues" evidence="9">
    <location>
        <begin position="390"/>
        <end position="399"/>
    </location>
</feature>
<feature type="coiled-coil region" evidence="8">
    <location>
        <begin position="513"/>
        <end position="547"/>
    </location>
</feature>
<proteinExistence type="inferred from homology"/>
<keyword evidence="8" id="KW-0175">Coiled coil</keyword>
<dbReference type="GO" id="GO:0005871">
    <property type="term" value="C:kinesin complex"/>
    <property type="evidence" value="ECO:0007669"/>
    <property type="project" value="TreeGrafter"/>
</dbReference>
<dbReference type="InterPro" id="IPR001752">
    <property type="entry name" value="Kinesin_motor_dom"/>
</dbReference>
<evidence type="ECO:0000256" key="9">
    <source>
        <dbReference type="SAM" id="MobiDB-lite"/>
    </source>
</evidence>
<dbReference type="GO" id="GO:0008017">
    <property type="term" value="F:microtubule binding"/>
    <property type="evidence" value="ECO:0007669"/>
    <property type="project" value="InterPro"/>
</dbReference>
<feature type="domain" description="Kinesin motor" evidence="10">
    <location>
        <begin position="1"/>
        <end position="371"/>
    </location>
</feature>
<feature type="region of interest" description="Disordered" evidence="9">
    <location>
        <begin position="1"/>
        <end position="31"/>
    </location>
</feature>
<dbReference type="SUPFAM" id="SSF52540">
    <property type="entry name" value="P-loop containing nucleoside triphosphate hydrolases"/>
    <property type="match status" value="1"/>
</dbReference>
<keyword evidence="2 7" id="KW-0493">Microtubule</keyword>
<name>A0A6B2KZD2_9EUKA</name>
<evidence type="ECO:0000256" key="2">
    <source>
        <dbReference type="ARBA" id="ARBA00022701"/>
    </source>
</evidence>
<evidence type="ECO:0000256" key="4">
    <source>
        <dbReference type="ARBA" id="ARBA00022840"/>
    </source>
</evidence>
<sequence length="652" mass="72114">MEPEAESCLYEAPASSSPDTTPAGPAGPLSKVRLSKDRQTVHDFAFDYVFPATFTQREVFDSIGRPFVDRLFSIPNDQSVIFAFGTSSSGKTFTVQGKLGESEPRRKKTESRGLLPRLLESLFASIPRDILVDAQQTDEMEVTKDDDVYIFAVPASVLTKKIKISISFYEIYNEKITDLLSPPSANTTNNPYLTLQDDPSGNVMIKDLSEMVVTDIDSALKYLELGLKNRAVQATKVNPDSSRSHSVFDIKLSFYDSNGIEAESKLSVVDLAGSERLSKTQNTGERTREASNINKSLMILGRCIEILRRNQSNPKSVEKVPYRDSKLTHIFRNCLSGVQGKISMIITINPKMLLFEENIHVLKFAAIAKTVNVETAKKVTKTVRFEKDTSNTTSSSASGPGNGSLLGVGTKVDIPSVRRPFRTAQTQKAPVDNSECVFTAAQVDMFIEKLESFESILQDYEKRLAQKEAEVRVEVTNEMAQEMHNLETTLVKNFQQRIDALESYYKQQMGSLQDGFQKRITELELNLKQKEEANQKQQQTINNLKLTISKMKPAAKDQKPPTASTLPATAPTAATTVSTISSITTSRNVPLKDISEPTTNTNNKSNIMAGPPAQPIKKILASSSSTTAVPDQNAPAFTPIARRSQRRNEKNG</sequence>
<dbReference type="GO" id="GO:0005874">
    <property type="term" value="C:microtubule"/>
    <property type="evidence" value="ECO:0007669"/>
    <property type="project" value="UniProtKB-KW"/>
</dbReference>
<dbReference type="PANTHER" id="PTHR24115">
    <property type="entry name" value="KINESIN-RELATED"/>
    <property type="match status" value="1"/>
</dbReference>
<dbReference type="EMBL" id="GIBP01001103">
    <property type="protein sequence ID" value="NDV30072.1"/>
    <property type="molecule type" value="Transcribed_RNA"/>
</dbReference>
<evidence type="ECO:0000313" key="11">
    <source>
        <dbReference type="EMBL" id="NDV30072.1"/>
    </source>
</evidence>
<evidence type="ECO:0000256" key="1">
    <source>
        <dbReference type="ARBA" id="ARBA00022448"/>
    </source>
</evidence>
<keyword evidence="3 6" id="KW-0547">Nucleotide-binding</keyword>
<evidence type="ECO:0000256" key="5">
    <source>
        <dbReference type="ARBA" id="ARBA00023175"/>
    </source>
</evidence>
<accession>A0A6B2KZD2</accession>
<dbReference type="GO" id="GO:0003777">
    <property type="term" value="F:microtubule motor activity"/>
    <property type="evidence" value="ECO:0007669"/>
    <property type="project" value="InterPro"/>
</dbReference>
<dbReference type="AlphaFoldDB" id="A0A6B2KZD2"/>
<evidence type="ECO:0000256" key="7">
    <source>
        <dbReference type="RuleBase" id="RU000394"/>
    </source>
</evidence>
<dbReference type="GO" id="GO:0005524">
    <property type="term" value="F:ATP binding"/>
    <property type="evidence" value="ECO:0007669"/>
    <property type="project" value="UniProtKB-UniRule"/>
</dbReference>
<dbReference type="PROSITE" id="PS00411">
    <property type="entry name" value="KINESIN_MOTOR_1"/>
    <property type="match status" value="1"/>
</dbReference>
<dbReference type="GO" id="GO:0007018">
    <property type="term" value="P:microtubule-based movement"/>
    <property type="evidence" value="ECO:0007669"/>
    <property type="project" value="InterPro"/>
</dbReference>
<dbReference type="Gene3D" id="3.40.850.10">
    <property type="entry name" value="Kinesin motor domain"/>
    <property type="match status" value="1"/>
</dbReference>
<evidence type="ECO:0000256" key="3">
    <source>
        <dbReference type="ARBA" id="ARBA00022741"/>
    </source>
</evidence>
<evidence type="ECO:0000256" key="6">
    <source>
        <dbReference type="PROSITE-ProRule" id="PRU00283"/>
    </source>
</evidence>
<feature type="compositionally biased region" description="Polar residues" evidence="9">
    <location>
        <begin position="621"/>
        <end position="630"/>
    </location>
</feature>
<dbReference type="GO" id="GO:0016887">
    <property type="term" value="F:ATP hydrolysis activity"/>
    <property type="evidence" value="ECO:0007669"/>
    <property type="project" value="TreeGrafter"/>
</dbReference>
<dbReference type="InterPro" id="IPR036961">
    <property type="entry name" value="Kinesin_motor_dom_sf"/>
</dbReference>
<dbReference type="InterPro" id="IPR027640">
    <property type="entry name" value="Kinesin-like_fam"/>
</dbReference>
<dbReference type="InterPro" id="IPR019821">
    <property type="entry name" value="Kinesin_motor_CS"/>
</dbReference>
<dbReference type="PROSITE" id="PS50067">
    <property type="entry name" value="KINESIN_MOTOR_2"/>
    <property type="match status" value="1"/>
</dbReference>
<evidence type="ECO:0000256" key="8">
    <source>
        <dbReference type="SAM" id="Coils"/>
    </source>
</evidence>
<dbReference type="Pfam" id="PF00225">
    <property type="entry name" value="Kinesin"/>
    <property type="match status" value="1"/>
</dbReference>
<dbReference type="PRINTS" id="PR00380">
    <property type="entry name" value="KINESINHEAVY"/>
</dbReference>
<comment type="similarity">
    <text evidence="6 7">Belongs to the TRAFAC class myosin-kinesin ATPase superfamily. Kinesin family.</text>
</comment>
<keyword evidence="1" id="KW-0813">Transport</keyword>
<reference evidence="11" key="1">
    <citation type="journal article" date="2020" name="J. Eukaryot. Microbiol.">
        <title>De novo Sequencing, Assembly and Annotation of the Transcriptome for the Free-Living Testate Amoeba Arcella intermedia.</title>
        <authorList>
            <person name="Ribeiro G.M."/>
            <person name="Porfirio-Sousa A.L."/>
            <person name="Maurer-Alcala X.X."/>
            <person name="Katz L.A."/>
            <person name="Lahr D.J.G."/>
        </authorList>
    </citation>
    <scope>NUCLEOTIDE SEQUENCE</scope>
</reference>
<evidence type="ECO:0000259" key="10">
    <source>
        <dbReference type="PROSITE" id="PS50067"/>
    </source>
</evidence>
<feature type="region of interest" description="Disordered" evidence="9">
    <location>
        <begin position="553"/>
        <end position="652"/>
    </location>
</feature>
<feature type="compositionally biased region" description="Low complexity" evidence="9">
    <location>
        <begin position="560"/>
        <end position="586"/>
    </location>
</feature>
<dbReference type="GO" id="GO:0005634">
    <property type="term" value="C:nucleus"/>
    <property type="evidence" value="ECO:0007669"/>
    <property type="project" value="TreeGrafter"/>
</dbReference>
<keyword evidence="5 6" id="KW-0505">Motor protein</keyword>